<dbReference type="RefSeq" id="WP_196103123.1">
    <property type="nucleotide sequence ID" value="NZ_CP064942.1"/>
</dbReference>
<evidence type="ECO:0000313" key="3">
    <source>
        <dbReference type="Proteomes" id="UP000594800"/>
    </source>
</evidence>
<name>A0A7S9LRT6_9RHOB</name>
<evidence type="ECO:0000313" key="2">
    <source>
        <dbReference type="EMBL" id="QPH53914.1"/>
    </source>
</evidence>
<reference evidence="2 3" key="1">
    <citation type="submission" date="2020-11" db="EMBL/GenBank/DDBJ databases">
        <title>Description of Pontivivens ytuae sp. nov. isolated from deep sea sediment of Mariana Trench.</title>
        <authorList>
            <person name="Wang Z."/>
            <person name="Sun Q.-L."/>
            <person name="Xu X.-D."/>
            <person name="Tang Y.-Z."/>
            <person name="Zhang J."/>
        </authorList>
    </citation>
    <scope>NUCLEOTIDE SEQUENCE [LARGE SCALE GENOMIC DNA]</scope>
    <source>
        <strain evidence="2 3">MT2928</strain>
    </source>
</reference>
<dbReference type="Pfam" id="PF07386">
    <property type="entry name" value="DUF1499"/>
    <property type="match status" value="1"/>
</dbReference>
<keyword evidence="1" id="KW-0472">Membrane</keyword>
<keyword evidence="3" id="KW-1185">Reference proteome</keyword>
<dbReference type="InterPro" id="IPR010865">
    <property type="entry name" value="DUF1499"/>
</dbReference>
<evidence type="ECO:0000256" key="1">
    <source>
        <dbReference type="SAM" id="Phobius"/>
    </source>
</evidence>
<organism evidence="2 3">
    <name type="scientific">Pontivivens ytuae</name>
    <dbReference type="NCBI Taxonomy" id="2789856"/>
    <lineage>
        <taxon>Bacteria</taxon>
        <taxon>Pseudomonadati</taxon>
        <taxon>Pseudomonadota</taxon>
        <taxon>Alphaproteobacteria</taxon>
        <taxon>Rhodobacterales</taxon>
        <taxon>Paracoccaceae</taxon>
        <taxon>Pontivivens</taxon>
    </lineage>
</organism>
<protein>
    <submittedName>
        <fullName evidence="2">DUF1499 domain-containing protein</fullName>
    </submittedName>
</protein>
<feature type="transmembrane region" description="Helical" evidence="1">
    <location>
        <begin position="6"/>
        <end position="24"/>
    </location>
</feature>
<proteinExistence type="predicted"/>
<dbReference type="KEGG" id="poz:I0K15_19415"/>
<keyword evidence="1" id="KW-1133">Transmembrane helix</keyword>
<dbReference type="AlphaFoldDB" id="A0A7S9LRT6"/>
<gene>
    <name evidence="2" type="ORF">I0K15_19415</name>
</gene>
<sequence length="309" mass="33786">MIGKIAFAVAVLIIIAGIVSVLMIRNLGHDAQVWHVDPLTAPTPESPNSFRMVPQLEGFAPLTEERVDATAPIYNANPALLSQSFDEFVLRQPRVERIAGTPEQNWMTYVQESENLRFPDYISVKFVELADGQSSLAIFSRARLGYSDMGVNQQRVESWLQAIQQFESDGTTIAEDGWHVDPLTAPLVAGLDGIRIVPVLDPEQPITDQPIDYASPIFQASPAELSQVFDAGIMEGGSARRIAGEPGGPRITYALEDLEPLYMTVGFFDLENGQSTLAIFARGSSEAQPDLSDERIQAWFGPVAALVAQ</sequence>
<dbReference type="EMBL" id="CP064942">
    <property type="protein sequence ID" value="QPH53914.1"/>
    <property type="molecule type" value="Genomic_DNA"/>
</dbReference>
<keyword evidence="1" id="KW-0812">Transmembrane</keyword>
<accession>A0A7S9LRT6</accession>
<dbReference type="Proteomes" id="UP000594800">
    <property type="component" value="Chromosome"/>
</dbReference>